<dbReference type="EMBL" id="JACGCI010000092">
    <property type="protein sequence ID" value="KAF6746449.1"/>
    <property type="molecule type" value="Genomic_DNA"/>
</dbReference>
<evidence type="ECO:0000259" key="1">
    <source>
        <dbReference type="Pfam" id="PF20151"/>
    </source>
</evidence>
<dbReference type="Pfam" id="PF20151">
    <property type="entry name" value="DUF6533"/>
    <property type="match status" value="1"/>
</dbReference>
<dbReference type="AlphaFoldDB" id="A0A8H6LY80"/>
<gene>
    <name evidence="2" type="ORF">DFP72DRAFT_855335</name>
</gene>
<keyword evidence="3" id="KW-1185">Reference proteome</keyword>
<dbReference type="InterPro" id="IPR045340">
    <property type="entry name" value="DUF6533"/>
</dbReference>
<feature type="domain" description="DUF6533" evidence="1">
    <location>
        <begin position="24"/>
        <end position="58"/>
    </location>
</feature>
<name>A0A8H6LY80_9AGAR</name>
<organism evidence="2 3">
    <name type="scientific">Ephemerocybe angulata</name>
    <dbReference type="NCBI Taxonomy" id="980116"/>
    <lineage>
        <taxon>Eukaryota</taxon>
        <taxon>Fungi</taxon>
        <taxon>Dikarya</taxon>
        <taxon>Basidiomycota</taxon>
        <taxon>Agaricomycotina</taxon>
        <taxon>Agaricomycetes</taxon>
        <taxon>Agaricomycetidae</taxon>
        <taxon>Agaricales</taxon>
        <taxon>Agaricineae</taxon>
        <taxon>Psathyrellaceae</taxon>
        <taxon>Ephemerocybe</taxon>
    </lineage>
</organism>
<protein>
    <recommendedName>
        <fullName evidence="1">DUF6533 domain-containing protein</fullName>
    </recommendedName>
</protein>
<evidence type="ECO:0000313" key="3">
    <source>
        <dbReference type="Proteomes" id="UP000521943"/>
    </source>
</evidence>
<accession>A0A8H6LY80</accession>
<evidence type="ECO:0000313" key="2">
    <source>
        <dbReference type="EMBL" id="KAF6746449.1"/>
    </source>
</evidence>
<comment type="caution">
    <text evidence="2">The sequence shown here is derived from an EMBL/GenBank/DDBJ whole genome shotgun (WGS) entry which is preliminary data.</text>
</comment>
<dbReference type="Proteomes" id="UP000521943">
    <property type="component" value="Unassembled WGS sequence"/>
</dbReference>
<reference evidence="2 3" key="1">
    <citation type="submission" date="2020-07" db="EMBL/GenBank/DDBJ databases">
        <title>Comparative genomics of pyrophilous fungi reveals a link between fire events and developmental genes.</title>
        <authorList>
            <consortium name="DOE Joint Genome Institute"/>
            <person name="Steindorff A.S."/>
            <person name="Carver A."/>
            <person name="Calhoun S."/>
            <person name="Stillman K."/>
            <person name="Liu H."/>
            <person name="Lipzen A."/>
            <person name="Pangilinan J."/>
            <person name="Labutti K."/>
            <person name="Bruns T.D."/>
            <person name="Grigoriev I.V."/>
        </authorList>
    </citation>
    <scope>NUCLEOTIDE SEQUENCE [LARGE SCALE GENOMIC DNA]</scope>
    <source>
        <strain evidence="2 3">CBS 144469</strain>
    </source>
</reference>
<sequence length="524" mass="59097">MSLGAEELQELAAELSSRMKDELYYYLSTLSEEISMIWPQKWQTGNVLFLFNRYVPLINFATSLVVELRFYVTISPKLTPLSSDLHAAFHYTYWNYHTWPNFHKRFQSRNFIGKLGILVISMGLSHIQLQKGLNQRGTSLLQRLSSPGRLLGMSALVVFIFSVRYRDQEGALLQIVRRDSGAYVFAVVVIRLGGVLTISFHRVRSVQSKLSTLAYEPQWSFSTLQCGTSQATFSPGAGIRKTGLGEIEISRIGLEDCVGTIRVTWDGERELILTFTTMWRVGAHLTTQRIQDHISGRLWALYAWFLYLGGCVELTQAAAHRSLARVSAVLGRLRARVLDSWTEFPGLTEHAGDSGRVQASAVFGSESTVLLLEPLSVSRQHSVGLSGFSLLPPLTLVPPPPSPPSLHYHSNLLYHTIYSELREEPERGSGPLRIQTHSCVFAWSSPIPPHSEEINAPSGTGINYTPNLTPQHRLIQARIHPSPPKPNRNQVYLHHRYTEQTRHNTEYRISRRTDLSVPTRGRKT</sequence>
<proteinExistence type="predicted"/>